<dbReference type="RefSeq" id="WP_209401452.1">
    <property type="nucleotide sequence ID" value="NZ_JAGIYQ010000001.1"/>
</dbReference>
<dbReference type="EMBL" id="JAGIYQ010000001">
    <property type="protein sequence ID" value="MBP0723750.1"/>
    <property type="molecule type" value="Genomic_DNA"/>
</dbReference>
<feature type="domain" description="Pyrroline-5-carboxylate reductase dimerisation" evidence="5">
    <location>
        <begin position="164"/>
        <end position="260"/>
    </location>
</feature>
<keyword evidence="2" id="KW-0560">Oxidoreductase</keyword>
<feature type="binding site" evidence="3">
    <location>
        <begin position="6"/>
        <end position="11"/>
    </location>
    <ligand>
        <name>NADP(+)</name>
        <dbReference type="ChEBI" id="CHEBI:58349"/>
    </ligand>
</feature>
<comment type="subcellular location">
    <subcellularLocation>
        <location evidence="2">Cytoplasm</location>
    </subcellularLocation>
</comment>
<feature type="domain" description="Pyrroline-5-carboxylate reductase catalytic N-terminal" evidence="4">
    <location>
        <begin position="3"/>
        <end position="97"/>
    </location>
</feature>
<protein>
    <recommendedName>
        <fullName evidence="2">Pyrroline-5-carboxylate reductase</fullName>
        <shortName evidence="2">P5C reductase</shortName>
        <shortName evidence="2">P5CR</shortName>
        <ecNumber evidence="2">1.5.1.2</ecNumber>
    </recommendedName>
    <alternativeName>
        <fullName evidence="2">PCA reductase</fullName>
    </alternativeName>
</protein>
<evidence type="ECO:0000313" key="6">
    <source>
        <dbReference type="EMBL" id="MBP0723750.1"/>
    </source>
</evidence>
<dbReference type="GO" id="GO:0005737">
    <property type="term" value="C:cytoplasm"/>
    <property type="evidence" value="ECO:0007669"/>
    <property type="project" value="UniProtKB-SubCell"/>
</dbReference>
<organism evidence="6 7">
    <name type="scientific">Gottfriedia endophytica</name>
    <dbReference type="NCBI Taxonomy" id="2820819"/>
    <lineage>
        <taxon>Bacteria</taxon>
        <taxon>Bacillati</taxon>
        <taxon>Bacillota</taxon>
        <taxon>Bacilli</taxon>
        <taxon>Bacillales</taxon>
        <taxon>Bacillaceae</taxon>
        <taxon>Gottfriedia</taxon>
    </lineage>
</organism>
<comment type="catalytic activity">
    <reaction evidence="2">
        <text>L-proline + NAD(+) = (S)-1-pyrroline-5-carboxylate + NADH + 2 H(+)</text>
        <dbReference type="Rhea" id="RHEA:14105"/>
        <dbReference type="ChEBI" id="CHEBI:15378"/>
        <dbReference type="ChEBI" id="CHEBI:17388"/>
        <dbReference type="ChEBI" id="CHEBI:57540"/>
        <dbReference type="ChEBI" id="CHEBI:57945"/>
        <dbReference type="ChEBI" id="CHEBI:60039"/>
        <dbReference type="EC" id="1.5.1.2"/>
    </reaction>
</comment>
<dbReference type="Pfam" id="PF14748">
    <property type="entry name" value="P5CR_dimer"/>
    <property type="match status" value="1"/>
</dbReference>
<gene>
    <name evidence="2" type="primary">proC</name>
    <name evidence="6" type="ORF">J5Y03_00970</name>
</gene>
<dbReference type="AlphaFoldDB" id="A0A940NLL0"/>
<evidence type="ECO:0000256" key="3">
    <source>
        <dbReference type="PIRSR" id="PIRSR000193-1"/>
    </source>
</evidence>
<dbReference type="InterPro" id="IPR008927">
    <property type="entry name" value="6-PGluconate_DH-like_C_sf"/>
</dbReference>
<dbReference type="GO" id="GO:0004735">
    <property type="term" value="F:pyrroline-5-carboxylate reductase activity"/>
    <property type="evidence" value="ECO:0007669"/>
    <property type="project" value="UniProtKB-UniRule"/>
</dbReference>
<dbReference type="HAMAP" id="MF_01925">
    <property type="entry name" value="P5C_reductase"/>
    <property type="match status" value="1"/>
</dbReference>
<comment type="caution">
    <text evidence="6">The sequence shown here is derived from an EMBL/GenBank/DDBJ whole genome shotgun (WGS) entry which is preliminary data.</text>
</comment>
<evidence type="ECO:0000256" key="2">
    <source>
        <dbReference type="HAMAP-Rule" id="MF_01925"/>
    </source>
</evidence>
<keyword evidence="2" id="KW-0963">Cytoplasm</keyword>
<dbReference type="NCBIfam" id="NF005814">
    <property type="entry name" value="PRK07680.1"/>
    <property type="match status" value="1"/>
</dbReference>
<dbReference type="PIRSF" id="PIRSF000193">
    <property type="entry name" value="Pyrrol-5-carb_rd"/>
    <property type="match status" value="1"/>
</dbReference>
<dbReference type="PANTHER" id="PTHR11645:SF51">
    <property type="entry name" value="COME OPERON PROTEIN 4"/>
    <property type="match status" value="1"/>
</dbReference>
<evidence type="ECO:0000259" key="5">
    <source>
        <dbReference type="Pfam" id="PF14748"/>
    </source>
</evidence>
<proteinExistence type="inferred from homology"/>
<keyword evidence="2" id="KW-0641">Proline biosynthesis</keyword>
<dbReference type="InterPro" id="IPR036291">
    <property type="entry name" value="NAD(P)-bd_dom_sf"/>
</dbReference>
<dbReference type="Proteomes" id="UP000682134">
    <property type="component" value="Unassembled WGS sequence"/>
</dbReference>
<dbReference type="Pfam" id="PF03807">
    <property type="entry name" value="F420_oxidored"/>
    <property type="match status" value="1"/>
</dbReference>
<name>A0A940NLL0_9BACI</name>
<comment type="pathway">
    <text evidence="2">Amino-acid biosynthesis; L-proline biosynthesis; L-proline from L-glutamate 5-semialdehyde: step 1/1.</text>
</comment>
<dbReference type="SUPFAM" id="SSF48179">
    <property type="entry name" value="6-phosphogluconate dehydrogenase C-terminal domain-like"/>
    <property type="match status" value="1"/>
</dbReference>
<evidence type="ECO:0000256" key="1">
    <source>
        <dbReference type="ARBA" id="ARBA00005525"/>
    </source>
</evidence>
<comment type="similarity">
    <text evidence="1 2">Belongs to the pyrroline-5-carboxylate reductase family.</text>
</comment>
<dbReference type="PROSITE" id="PS00521">
    <property type="entry name" value="P5CR"/>
    <property type="match status" value="1"/>
</dbReference>
<dbReference type="SUPFAM" id="SSF51735">
    <property type="entry name" value="NAD(P)-binding Rossmann-fold domains"/>
    <property type="match status" value="1"/>
</dbReference>
<comment type="function">
    <text evidence="2">Catalyzes the reduction of 1-pyrroline-5-carboxylate (PCA) to L-proline.</text>
</comment>
<dbReference type="InterPro" id="IPR029036">
    <property type="entry name" value="P5CR_dimer"/>
</dbReference>
<keyword evidence="7" id="KW-1185">Reference proteome</keyword>
<dbReference type="InterPro" id="IPR000304">
    <property type="entry name" value="Pyrroline-COOH_reductase"/>
</dbReference>
<accession>A0A940NLL0</accession>
<dbReference type="GO" id="GO:0055129">
    <property type="term" value="P:L-proline biosynthetic process"/>
    <property type="evidence" value="ECO:0007669"/>
    <property type="project" value="UniProtKB-UniRule"/>
</dbReference>
<evidence type="ECO:0000259" key="4">
    <source>
        <dbReference type="Pfam" id="PF03807"/>
    </source>
</evidence>
<sequence>MNIGIIGTGNMGSMLTHAFITSKAVKPSELFVTNRSIHKANDLKKISPEIHVLDTAKEIVKHCELVIVCIKPHEIHQLLTSLQTDFKPDQCLVSITSPVTVSQIESIVPCHVARIIPSITNLALHGVTLVSFGNHCSTEWQEKLINLFSHISKPTLISDEVTRISSDITSCGPAFFSFLLQKFINAAVEETSISTEQATLLAEEMIVGFGKLIEQKHFSLKTLQEKVCVKGGITGEGIKALESNIGDLFEKMIKKTHKKFGEEVNKISDQF</sequence>
<keyword evidence="2" id="KW-0028">Amino-acid biosynthesis</keyword>
<dbReference type="PANTHER" id="PTHR11645">
    <property type="entry name" value="PYRROLINE-5-CARBOXYLATE REDUCTASE"/>
    <property type="match status" value="1"/>
</dbReference>
<dbReference type="EC" id="1.5.1.2" evidence="2"/>
<dbReference type="InterPro" id="IPR053790">
    <property type="entry name" value="P5CR-like_CS"/>
</dbReference>
<reference evidence="6" key="1">
    <citation type="submission" date="2021-04" db="EMBL/GenBank/DDBJ databases">
        <title>Genome seq and assembly of Bacillus sp.</title>
        <authorList>
            <person name="Chhetri G."/>
        </authorList>
    </citation>
    <scope>NUCLEOTIDE SEQUENCE</scope>
    <source>
        <strain evidence="6">RG28</strain>
    </source>
</reference>
<evidence type="ECO:0000313" key="7">
    <source>
        <dbReference type="Proteomes" id="UP000682134"/>
    </source>
</evidence>
<dbReference type="Gene3D" id="1.10.3730.10">
    <property type="entry name" value="ProC C-terminal domain-like"/>
    <property type="match status" value="1"/>
</dbReference>
<dbReference type="Gene3D" id="3.40.50.720">
    <property type="entry name" value="NAD(P)-binding Rossmann-like Domain"/>
    <property type="match status" value="1"/>
</dbReference>
<comment type="catalytic activity">
    <reaction evidence="2">
        <text>L-proline + NADP(+) = (S)-1-pyrroline-5-carboxylate + NADPH + 2 H(+)</text>
        <dbReference type="Rhea" id="RHEA:14109"/>
        <dbReference type="ChEBI" id="CHEBI:15378"/>
        <dbReference type="ChEBI" id="CHEBI:17388"/>
        <dbReference type="ChEBI" id="CHEBI:57783"/>
        <dbReference type="ChEBI" id="CHEBI:58349"/>
        <dbReference type="ChEBI" id="CHEBI:60039"/>
        <dbReference type="EC" id="1.5.1.2"/>
    </reaction>
</comment>
<keyword evidence="2 3" id="KW-0521">NADP</keyword>
<dbReference type="InterPro" id="IPR028939">
    <property type="entry name" value="P5C_Rdtase_cat_N"/>
</dbReference>